<dbReference type="Pfam" id="PF17170">
    <property type="entry name" value="DUF5128"/>
    <property type="match status" value="1"/>
</dbReference>
<comment type="caution">
    <text evidence="1">The sequence shown here is derived from an EMBL/GenBank/DDBJ whole genome shotgun (WGS) entry which is preliminary data.</text>
</comment>
<dbReference type="InterPro" id="IPR011044">
    <property type="entry name" value="Quino_amine_DH_bsu"/>
</dbReference>
<dbReference type="Gene3D" id="2.120.10.30">
    <property type="entry name" value="TolB, C-terminal domain"/>
    <property type="match status" value="1"/>
</dbReference>
<dbReference type="SUPFAM" id="SSF50969">
    <property type="entry name" value="YVTN repeat-like/Quinoprotein amine dehydrogenase"/>
    <property type="match status" value="1"/>
</dbReference>
<dbReference type="InterPro" id="IPR011042">
    <property type="entry name" value="6-blade_b-propeller_TolB-like"/>
</dbReference>
<protein>
    <recommendedName>
        <fullName evidence="2">6-bladed beta-propeller</fullName>
    </recommendedName>
</protein>
<dbReference type="EMBL" id="VSSQ01003558">
    <property type="protein sequence ID" value="MPM21277.1"/>
    <property type="molecule type" value="Genomic_DNA"/>
</dbReference>
<dbReference type="PROSITE" id="PS51257">
    <property type="entry name" value="PROKAR_LIPOPROTEIN"/>
    <property type="match status" value="1"/>
</dbReference>
<proteinExistence type="predicted"/>
<sequence>MKRSTTISATILFVMFGFIGCNQSKPQSEGLIIVDVTNTDYPIKELILQDFMDVEYIALETNDDFINQGFVQSIGQKIIVVKNGINDGDIFIYKRKTGEAIRKFNHKGQGAEEYVAISGIVLDEDKYEMFVTDNVTRRMLVYNLDGKYLRSFKFQKNAMYKKIYNFDKQNLICYNFNSSNDGQSFAIISKQDGSITQEIQIPFEEIKSIYIFLRDEANDMTYGAAPYIYPIIPVSNNNWILVEPSSDTIYSYSSGYEMKPFLTRVPSIQSMNPEVFLFPSVVTDRYCFMEIVKKEYSFSTGKGFPSTFLMYDRQDKSIFRYTVNNADYSYKNIVNMVLSPESSEVAFYHKIEPSGLVDSYKKGELKGKLKEIASKLDPEDNPVIMLIKHKK</sequence>
<gene>
    <name evidence="1" type="ORF">SDC9_67721</name>
</gene>
<accession>A0A644XZF0</accession>
<evidence type="ECO:0008006" key="2">
    <source>
        <dbReference type="Google" id="ProtNLM"/>
    </source>
</evidence>
<reference evidence="1" key="1">
    <citation type="submission" date="2019-08" db="EMBL/GenBank/DDBJ databases">
        <authorList>
            <person name="Kucharzyk K."/>
            <person name="Murdoch R.W."/>
            <person name="Higgins S."/>
            <person name="Loffler F."/>
        </authorList>
    </citation>
    <scope>NUCLEOTIDE SEQUENCE</scope>
</reference>
<evidence type="ECO:0000313" key="1">
    <source>
        <dbReference type="EMBL" id="MPM21277.1"/>
    </source>
</evidence>
<name>A0A644XZF0_9ZZZZ</name>
<dbReference type="AlphaFoldDB" id="A0A644XZF0"/>
<organism evidence="1">
    <name type="scientific">bioreactor metagenome</name>
    <dbReference type="NCBI Taxonomy" id="1076179"/>
    <lineage>
        <taxon>unclassified sequences</taxon>
        <taxon>metagenomes</taxon>
        <taxon>ecological metagenomes</taxon>
    </lineage>
</organism>